<evidence type="ECO:0000313" key="2">
    <source>
        <dbReference type="Proteomes" id="UP000189818"/>
    </source>
</evidence>
<dbReference type="InterPro" id="IPR018661">
    <property type="entry name" value="DUF2093"/>
</dbReference>
<reference evidence="2" key="1">
    <citation type="submission" date="2017-02" db="EMBL/GenBank/DDBJ databases">
        <authorList>
            <person name="Varghese N."/>
            <person name="Submissions S."/>
        </authorList>
    </citation>
    <scope>NUCLEOTIDE SEQUENCE [LARGE SCALE GENOMIC DNA]</scope>
    <source>
        <strain evidence="2">UM2</strain>
    </source>
</reference>
<dbReference type="STRING" id="439228.SAMN06295920_104280"/>
<proteinExistence type="predicted"/>
<dbReference type="Proteomes" id="UP000189818">
    <property type="component" value="Unassembled WGS sequence"/>
</dbReference>
<keyword evidence="2" id="KW-1185">Reference proteome</keyword>
<name>A0A1T5CSV5_9SPHN</name>
<protein>
    <recommendedName>
        <fullName evidence="3">DUF2093 domain-containing protein</fullName>
    </recommendedName>
</protein>
<accession>A0A1T5CSV5</accession>
<dbReference type="AlphaFoldDB" id="A0A1T5CSV5"/>
<dbReference type="EMBL" id="FUYM01000004">
    <property type="protein sequence ID" value="SKB62436.1"/>
    <property type="molecule type" value="Genomic_DNA"/>
</dbReference>
<dbReference type="OrthoDB" id="9801906at2"/>
<organism evidence="1 2">
    <name type="scientific">Rhizorhabdus histidinilytica</name>
    <dbReference type="NCBI Taxonomy" id="439228"/>
    <lineage>
        <taxon>Bacteria</taxon>
        <taxon>Pseudomonadati</taxon>
        <taxon>Pseudomonadota</taxon>
        <taxon>Alphaproteobacteria</taxon>
        <taxon>Sphingomonadales</taxon>
        <taxon>Sphingomonadaceae</taxon>
        <taxon>Rhizorhabdus</taxon>
    </lineage>
</organism>
<sequence length="73" mass="8044">MLFSGKLAILRYDTPQFSIVQRGDHVLCAVTGERIPLNELRYWSVDHQEAYRGPAEAHAAYAAGGAANLSRRG</sequence>
<dbReference type="Pfam" id="PF09866">
    <property type="entry name" value="DUF2093"/>
    <property type="match status" value="1"/>
</dbReference>
<gene>
    <name evidence="1" type="ORF">SAMN06295920_104280</name>
</gene>
<evidence type="ECO:0008006" key="3">
    <source>
        <dbReference type="Google" id="ProtNLM"/>
    </source>
</evidence>
<dbReference type="RefSeq" id="WP_079648174.1">
    <property type="nucleotide sequence ID" value="NZ_FUYM01000004.1"/>
</dbReference>
<evidence type="ECO:0000313" key="1">
    <source>
        <dbReference type="EMBL" id="SKB62436.1"/>
    </source>
</evidence>